<organism evidence="1 2">
    <name type="scientific">Brevundimonas halotolerans</name>
    <dbReference type="NCBI Taxonomy" id="69670"/>
    <lineage>
        <taxon>Bacteria</taxon>
        <taxon>Pseudomonadati</taxon>
        <taxon>Pseudomonadota</taxon>
        <taxon>Alphaproteobacteria</taxon>
        <taxon>Caulobacterales</taxon>
        <taxon>Caulobacteraceae</taxon>
        <taxon>Brevundimonas</taxon>
    </lineage>
</organism>
<reference evidence="1 2" key="1">
    <citation type="submission" date="2020-08" db="EMBL/GenBank/DDBJ databases">
        <title>Genomic Encyclopedia of Type Strains, Phase IV (KMG-IV): sequencing the most valuable type-strain genomes for metagenomic binning, comparative biology and taxonomic classification.</title>
        <authorList>
            <person name="Goeker M."/>
        </authorList>
    </citation>
    <scope>NUCLEOTIDE SEQUENCE [LARGE SCALE GENOMIC DNA]</scope>
    <source>
        <strain evidence="1 2">DSM 24448</strain>
    </source>
</reference>
<proteinExistence type="predicted"/>
<sequence length="62" mass="7025">MSHTPLSDLVRQGWQVVSYSVTDSSGETWHHNFLLARNSQHKVLTVRKKMLGDGVVTTEMEV</sequence>
<dbReference type="AlphaFoldDB" id="A0A7W9A282"/>
<dbReference type="Proteomes" id="UP000548978">
    <property type="component" value="Unassembled WGS sequence"/>
</dbReference>
<dbReference type="OrthoDB" id="7173737at2"/>
<evidence type="ECO:0000313" key="1">
    <source>
        <dbReference type="EMBL" id="MBB5659790.1"/>
    </source>
</evidence>
<comment type="caution">
    <text evidence="1">The sequence shown here is derived from an EMBL/GenBank/DDBJ whole genome shotgun (WGS) entry which is preliminary data.</text>
</comment>
<evidence type="ECO:0000313" key="2">
    <source>
        <dbReference type="Proteomes" id="UP000548978"/>
    </source>
</evidence>
<dbReference type="EMBL" id="JACIJB010000001">
    <property type="protein sequence ID" value="MBB5659790.1"/>
    <property type="molecule type" value="Genomic_DNA"/>
</dbReference>
<accession>A0A7W9A282</accession>
<name>A0A7W9A282_9CAUL</name>
<gene>
    <name evidence="1" type="ORF">FHS65_000508</name>
</gene>
<keyword evidence="2" id="KW-1185">Reference proteome</keyword>
<protein>
    <submittedName>
        <fullName evidence="1">Uncharacterized protein</fullName>
    </submittedName>
</protein>
<dbReference type="RefSeq" id="WP_123286759.1">
    <property type="nucleotide sequence ID" value="NZ_JACIJB010000001.1"/>
</dbReference>